<comment type="caution">
    <text evidence="6">The sequence shown here is derived from an EMBL/GenBank/DDBJ whole genome shotgun (WGS) entry which is preliminary data.</text>
</comment>
<keyword evidence="3" id="KW-0630">Potassium</keyword>
<evidence type="ECO:0000256" key="1">
    <source>
        <dbReference type="ARBA" id="ARBA00022448"/>
    </source>
</evidence>
<dbReference type="InterPro" id="IPR018422">
    <property type="entry name" value="Cation/H_exchanger_CPA1"/>
</dbReference>
<dbReference type="GO" id="GO:0005886">
    <property type="term" value="C:plasma membrane"/>
    <property type="evidence" value="ECO:0007669"/>
    <property type="project" value="TreeGrafter"/>
</dbReference>
<dbReference type="GO" id="GO:0051453">
    <property type="term" value="P:regulation of intracellular pH"/>
    <property type="evidence" value="ECO:0007669"/>
    <property type="project" value="TreeGrafter"/>
</dbReference>
<evidence type="ECO:0000313" key="7">
    <source>
        <dbReference type="Proteomes" id="UP000593568"/>
    </source>
</evidence>
<dbReference type="GO" id="GO:0015386">
    <property type="term" value="F:potassium:proton antiporter activity"/>
    <property type="evidence" value="ECO:0007669"/>
    <property type="project" value="TreeGrafter"/>
</dbReference>
<evidence type="ECO:0000256" key="4">
    <source>
        <dbReference type="ARBA" id="ARBA00023065"/>
    </source>
</evidence>
<dbReference type="InterPro" id="IPR004709">
    <property type="entry name" value="NaH_exchanger"/>
</dbReference>
<evidence type="ECO:0000256" key="3">
    <source>
        <dbReference type="ARBA" id="ARBA00022958"/>
    </source>
</evidence>
<gene>
    <name evidence="6" type="ORF">Gotri_022249</name>
</gene>
<evidence type="ECO:0000256" key="2">
    <source>
        <dbReference type="ARBA" id="ARBA00022538"/>
    </source>
</evidence>
<evidence type="ECO:0000313" key="6">
    <source>
        <dbReference type="EMBL" id="MBA0759346.1"/>
    </source>
</evidence>
<keyword evidence="4" id="KW-0406">Ion transport</keyword>
<feature type="non-terminal residue" evidence="6">
    <location>
        <position position="1"/>
    </location>
</feature>
<keyword evidence="2" id="KW-0633">Potassium transport</keyword>
<dbReference type="Proteomes" id="UP000593568">
    <property type="component" value="Unassembled WGS sequence"/>
</dbReference>
<dbReference type="GO" id="GO:0098719">
    <property type="term" value="P:sodium ion import across plasma membrane"/>
    <property type="evidence" value="ECO:0007669"/>
    <property type="project" value="TreeGrafter"/>
</dbReference>
<proteinExistence type="predicted"/>
<name>A0A7J9DF50_9ROSI</name>
<protein>
    <recommendedName>
        <fullName evidence="8">Cation/H+ exchanger domain-containing protein</fullName>
    </recommendedName>
</protein>
<evidence type="ECO:0008006" key="8">
    <source>
        <dbReference type="Google" id="ProtNLM"/>
    </source>
</evidence>
<reference evidence="6 7" key="1">
    <citation type="journal article" date="2019" name="Genome Biol. Evol.">
        <title>Insights into the evolution of the New World diploid cottons (Gossypium, subgenus Houzingenia) based on genome sequencing.</title>
        <authorList>
            <person name="Grover C.E."/>
            <person name="Arick M.A. 2nd"/>
            <person name="Thrash A."/>
            <person name="Conover J.L."/>
            <person name="Sanders W.S."/>
            <person name="Peterson D.G."/>
            <person name="Frelichowski J.E."/>
            <person name="Scheffler J.A."/>
            <person name="Scheffler B.E."/>
            <person name="Wendel J.F."/>
        </authorList>
    </citation>
    <scope>NUCLEOTIDE SEQUENCE [LARGE SCALE GENOMIC DNA]</scope>
    <source>
        <strain evidence="6">8</strain>
        <tissue evidence="6">Leaf</tissue>
    </source>
</reference>
<dbReference type="GO" id="GO:0015385">
    <property type="term" value="F:sodium:proton antiporter activity"/>
    <property type="evidence" value="ECO:0007669"/>
    <property type="project" value="InterPro"/>
</dbReference>
<keyword evidence="5" id="KW-0812">Transmembrane</keyword>
<keyword evidence="7" id="KW-1185">Reference proteome</keyword>
<feature type="transmembrane region" description="Helical" evidence="5">
    <location>
        <begin position="15"/>
        <end position="35"/>
    </location>
</feature>
<feature type="transmembrane region" description="Helical" evidence="5">
    <location>
        <begin position="124"/>
        <end position="149"/>
    </location>
</feature>
<keyword evidence="5" id="KW-0472">Membrane</keyword>
<keyword evidence="5" id="KW-1133">Transmembrane helix</keyword>
<accession>A0A7J9DF50</accession>
<evidence type="ECO:0000256" key="5">
    <source>
        <dbReference type="SAM" id="Phobius"/>
    </source>
</evidence>
<dbReference type="PANTHER" id="PTHR10110">
    <property type="entry name" value="SODIUM/HYDROGEN EXCHANGER"/>
    <property type="match status" value="1"/>
</dbReference>
<dbReference type="PRINTS" id="PR01084">
    <property type="entry name" value="NAHEXCHNGR"/>
</dbReference>
<keyword evidence="1" id="KW-0813">Transport</keyword>
<dbReference type="EMBL" id="JABEZW010000002">
    <property type="protein sequence ID" value="MBA0759346.1"/>
    <property type="molecule type" value="Genomic_DNA"/>
</dbReference>
<dbReference type="AlphaFoldDB" id="A0A7J9DF50"/>
<sequence>MFEFVRNLAHEHEQVVPISVFVAILCLCLVIGHLLEENRWVNESITAILIVISLISLEHFLYHIHIYIYVHGGIAGTVILFLNKGKSSHILRFSEELFFIYLLPPIIFNAGFQVKKKQFFQNFITIMLFGVIGIFISTSIITAGSWWLFPKLGFFGLTAREYLGEILND</sequence>
<organism evidence="6 7">
    <name type="scientific">Gossypium trilobum</name>
    <dbReference type="NCBI Taxonomy" id="34281"/>
    <lineage>
        <taxon>Eukaryota</taxon>
        <taxon>Viridiplantae</taxon>
        <taxon>Streptophyta</taxon>
        <taxon>Embryophyta</taxon>
        <taxon>Tracheophyta</taxon>
        <taxon>Spermatophyta</taxon>
        <taxon>Magnoliopsida</taxon>
        <taxon>eudicotyledons</taxon>
        <taxon>Gunneridae</taxon>
        <taxon>Pentapetalae</taxon>
        <taxon>rosids</taxon>
        <taxon>malvids</taxon>
        <taxon>Malvales</taxon>
        <taxon>Malvaceae</taxon>
        <taxon>Malvoideae</taxon>
        <taxon>Gossypium</taxon>
    </lineage>
</organism>
<feature type="transmembrane region" description="Helical" evidence="5">
    <location>
        <begin position="90"/>
        <end position="112"/>
    </location>
</feature>
<dbReference type="PANTHER" id="PTHR10110:SF179">
    <property type="entry name" value="SODIUM_HYDROGEN EXCHANGER 4"/>
    <property type="match status" value="1"/>
</dbReference>